<evidence type="ECO:0000313" key="1">
    <source>
        <dbReference type="EMBL" id="AOR74371.1"/>
    </source>
</evidence>
<name>A0A1D7ZX19_LIMFE</name>
<proteinExistence type="predicted"/>
<accession>A0A1D7ZX19</accession>
<reference evidence="1 2" key="1">
    <citation type="submission" date="2016-09" db="EMBL/GenBank/DDBJ databases">
        <title>Genome Sequence of the Lactobacillus fermentum strain NCC2970 (CNCM I-5068).</title>
        <authorList>
            <person name="Barretto C."/>
            <person name="Ngom-Bru C."/>
            <person name="Genevaz A."/>
            <person name="Fournier C."/>
            <person name="Moine D."/>
            <person name="Kassam M."/>
            <person name="Iltis A."/>
            <person name="Sagory-Zalkind P."/>
            <person name="Faucherand G."/>
            <person name="Descombes P."/>
            <person name="Duboux S."/>
        </authorList>
    </citation>
    <scope>NUCLEOTIDE SEQUENCE [LARGE SCALE GENOMIC DNA]</scope>
    <source>
        <strain evidence="1 2">NCC2970</strain>
    </source>
</reference>
<evidence type="ECO:0000313" key="2">
    <source>
        <dbReference type="Proteomes" id="UP000094714"/>
    </source>
</evidence>
<dbReference type="Proteomes" id="UP000094714">
    <property type="component" value="Chromosome"/>
</dbReference>
<dbReference type="EMBL" id="CP017151">
    <property type="protein sequence ID" value="AOR74371.1"/>
    <property type="molecule type" value="Genomic_DNA"/>
</dbReference>
<sequence>MIVSLLPRGFALLWKTFWTGLIFSRFATPLRFRFVHEHLVTERTPTPVIHER</sequence>
<dbReference type="AlphaFoldDB" id="A0A1D7ZX19"/>
<gene>
    <name evidence="1" type="ORF">LACFE_CDS0911</name>
</gene>
<protein>
    <submittedName>
        <fullName evidence="1">Uncharacterized protein</fullName>
    </submittedName>
</protein>
<organism evidence="1 2">
    <name type="scientific">Limosilactobacillus fermentum</name>
    <name type="common">Lactobacillus fermentum</name>
    <dbReference type="NCBI Taxonomy" id="1613"/>
    <lineage>
        <taxon>Bacteria</taxon>
        <taxon>Bacillati</taxon>
        <taxon>Bacillota</taxon>
        <taxon>Bacilli</taxon>
        <taxon>Lactobacillales</taxon>
        <taxon>Lactobacillaceae</taxon>
        <taxon>Limosilactobacillus</taxon>
    </lineage>
</organism>